<sequence length="169" mass="18432">MSALTRGCATVREASRPLLPAGSTRRLDRELVAPERRWSAYSQHGHAERLGEIDDARSRCELKVHGPKAAPQTIHPATFTVTHAEQRPDRTASREIRFASRGSMAAPAFERRYGHDISDISPAGADSVHAFTCTVPQEAGLGRYMTLTEARTVVGDTLSLRPVSTIGVE</sequence>
<proteinExistence type="predicted"/>
<accession>A0ABV2AWX9</accession>
<reference evidence="1 2" key="1">
    <citation type="submission" date="2013-03" db="EMBL/GenBank/DDBJ databases">
        <title>Salinisphaera dokdonensis CL-ES53 Genome Sequencing.</title>
        <authorList>
            <person name="Li C."/>
            <person name="Lai Q."/>
            <person name="Shao Z."/>
        </authorList>
    </citation>
    <scope>NUCLEOTIDE SEQUENCE [LARGE SCALE GENOMIC DNA]</scope>
    <source>
        <strain evidence="1 2">CL-ES53</strain>
    </source>
</reference>
<comment type="caution">
    <text evidence="1">The sequence shown here is derived from an EMBL/GenBank/DDBJ whole genome shotgun (WGS) entry which is preliminary data.</text>
</comment>
<evidence type="ECO:0000313" key="1">
    <source>
        <dbReference type="EMBL" id="MES1928156.1"/>
    </source>
</evidence>
<gene>
    <name evidence="1" type="ORF">SADO_02835</name>
</gene>
<evidence type="ECO:0000313" key="2">
    <source>
        <dbReference type="Proteomes" id="UP001460888"/>
    </source>
</evidence>
<name>A0ABV2AWX9_9GAMM</name>
<keyword evidence="2" id="KW-1185">Reference proteome</keyword>
<dbReference type="EMBL" id="APND01000001">
    <property type="protein sequence ID" value="MES1928156.1"/>
    <property type="molecule type" value="Genomic_DNA"/>
</dbReference>
<dbReference type="Proteomes" id="UP001460888">
    <property type="component" value="Unassembled WGS sequence"/>
</dbReference>
<protein>
    <submittedName>
        <fullName evidence="1">Uncharacterized protein</fullName>
    </submittedName>
</protein>
<organism evidence="1 2">
    <name type="scientific">Salinisphaera dokdonensis CL-ES53</name>
    <dbReference type="NCBI Taxonomy" id="1304272"/>
    <lineage>
        <taxon>Bacteria</taxon>
        <taxon>Pseudomonadati</taxon>
        <taxon>Pseudomonadota</taxon>
        <taxon>Gammaproteobacteria</taxon>
        <taxon>Salinisphaerales</taxon>
        <taxon>Salinisphaeraceae</taxon>
        <taxon>Salinisphaera</taxon>
    </lineage>
</organism>